<sequence>MTMAIKAQPLPVLTEEQLHQFHAKGYLVLESFAPAALCEELQHITQEHLAAAIEPLEYEADVGYPGAPDSLEAPGGRTVRRLRGAYQRHPSLRGWAKYRPLVAVLRQLLQEPPCLTQAHHNCVMTKHPDYGTATDWHRDIRYWSFLKPDLISVWLSLGAENAQNGGLKFIPGSHRMAISPDQLDDLDFLRPDVEENQELFAQGVELTLAAGDVVLFHSGLFHAAGANQSDQVKTSVVFAYHGHSNRPIPGTRSAHSSTVFLAN</sequence>
<organism evidence="2">
    <name type="scientific">Salinispirillum sp. LH 10-3-1</name>
    <dbReference type="NCBI Taxonomy" id="2952525"/>
    <lineage>
        <taxon>Bacteria</taxon>
        <taxon>Pseudomonadati</taxon>
        <taxon>Pseudomonadota</taxon>
        <taxon>Gammaproteobacteria</taxon>
        <taxon>Oceanospirillales</taxon>
        <taxon>Saccharospirillaceae</taxon>
        <taxon>Salinispirillum</taxon>
    </lineage>
</organism>
<protein>
    <submittedName>
        <fullName evidence="2">Phytanoyl-CoA dioxygenase family protein</fullName>
    </submittedName>
</protein>
<dbReference type="Pfam" id="PF05721">
    <property type="entry name" value="PhyH"/>
    <property type="match status" value="1"/>
</dbReference>
<dbReference type="RefSeq" id="WP_304995278.1">
    <property type="nucleotide sequence ID" value="NZ_CP101717.1"/>
</dbReference>
<comment type="cofactor">
    <cofactor evidence="1">
        <name>Fe(2+)</name>
        <dbReference type="ChEBI" id="CHEBI:29033"/>
    </cofactor>
</comment>
<evidence type="ECO:0000256" key="1">
    <source>
        <dbReference type="ARBA" id="ARBA00001954"/>
    </source>
</evidence>
<dbReference type="SUPFAM" id="SSF51197">
    <property type="entry name" value="Clavaminate synthase-like"/>
    <property type="match status" value="1"/>
</dbReference>
<keyword evidence="2" id="KW-0223">Dioxygenase</keyword>
<name>A0AB38YF24_9GAMM</name>
<keyword evidence="2" id="KW-0560">Oxidoreductase</keyword>
<dbReference type="PANTHER" id="PTHR20883">
    <property type="entry name" value="PHYTANOYL-COA DIOXYGENASE DOMAIN CONTAINING 1"/>
    <property type="match status" value="1"/>
</dbReference>
<proteinExistence type="predicted"/>
<dbReference type="Gene3D" id="2.60.120.620">
    <property type="entry name" value="q2cbj1_9rhob like domain"/>
    <property type="match status" value="1"/>
</dbReference>
<dbReference type="AlphaFoldDB" id="A0AB38YF24"/>
<evidence type="ECO:0000313" key="2">
    <source>
        <dbReference type="EMBL" id="WLD57994.1"/>
    </source>
</evidence>
<dbReference type="InterPro" id="IPR008775">
    <property type="entry name" value="Phytyl_CoA_dOase-like"/>
</dbReference>
<accession>A0AB38YF24</accession>
<dbReference type="PANTHER" id="PTHR20883:SF48">
    <property type="entry name" value="ECTOINE DIOXYGENASE"/>
    <property type="match status" value="1"/>
</dbReference>
<reference evidence="2" key="1">
    <citation type="submission" date="2022-07" db="EMBL/GenBank/DDBJ databases">
        <title>Complete genome sequence of Salinispirillum sp. LH10-3-1 capable of multiple carbohydrate inversion isolated from a soda lake.</title>
        <authorList>
            <person name="Liu J."/>
            <person name="Zhai Y."/>
            <person name="Zhang H."/>
            <person name="Yang H."/>
            <person name="Qu J."/>
            <person name="Li J."/>
        </authorList>
    </citation>
    <scope>NUCLEOTIDE SEQUENCE</scope>
    <source>
        <strain evidence="2">LH 10-3-1</strain>
    </source>
</reference>
<gene>
    <name evidence="2" type="ORF">NFC81_14955</name>
</gene>
<dbReference type="GO" id="GO:0016706">
    <property type="term" value="F:2-oxoglutarate-dependent dioxygenase activity"/>
    <property type="evidence" value="ECO:0007669"/>
    <property type="project" value="UniProtKB-ARBA"/>
</dbReference>
<dbReference type="EMBL" id="CP101717">
    <property type="protein sequence ID" value="WLD57994.1"/>
    <property type="molecule type" value="Genomic_DNA"/>
</dbReference>
<dbReference type="GO" id="GO:0005506">
    <property type="term" value="F:iron ion binding"/>
    <property type="evidence" value="ECO:0007669"/>
    <property type="project" value="UniProtKB-ARBA"/>
</dbReference>